<reference evidence="2" key="2">
    <citation type="submission" date="2015-02" db="UniProtKB">
        <authorList>
            <consortium name="EnsemblMetazoa"/>
        </authorList>
    </citation>
    <scope>IDENTIFICATION</scope>
</reference>
<dbReference type="GO" id="GO:0007155">
    <property type="term" value="P:cell adhesion"/>
    <property type="evidence" value="ECO:0007669"/>
    <property type="project" value="TreeGrafter"/>
</dbReference>
<dbReference type="PROSITE" id="PS50213">
    <property type="entry name" value="FAS1"/>
    <property type="match status" value="4"/>
</dbReference>
<organism evidence="2 3">
    <name type="scientific">Strigamia maritima</name>
    <name type="common">European centipede</name>
    <name type="synonym">Geophilus maritimus</name>
    <dbReference type="NCBI Taxonomy" id="126957"/>
    <lineage>
        <taxon>Eukaryota</taxon>
        <taxon>Metazoa</taxon>
        <taxon>Ecdysozoa</taxon>
        <taxon>Arthropoda</taxon>
        <taxon>Myriapoda</taxon>
        <taxon>Chilopoda</taxon>
        <taxon>Pleurostigmophora</taxon>
        <taxon>Geophilomorpha</taxon>
        <taxon>Linotaeniidae</taxon>
        <taxon>Strigamia</taxon>
    </lineage>
</organism>
<dbReference type="GO" id="GO:0005615">
    <property type="term" value="C:extracellular space"/>
    <property type="evidence" value="ECO:0007669"/>
    <property type="project" value="TreeGrafter"/>
</dbReference>
<name>T1JD67_STRMM</name>
<dbReference type="InterPro" id="IPR036378">
    <property type="entry name" value="FAS1_dom_sf"/>
</dbReference>
<reference evidence="3" key="1">
    <citation type="submission" date="2011-05" db="EMBL/GenBank/DDBJ databases">
        <authorList>
            <person name="Richards S.R."/>
            <person name="Qu J."/>
            <person name="Jiang H."/>
            <person name="Jhangiani S.N."/>
            <person name="Agravi P."/>
            <person name="Goodspeed R."/>
            <person name="Gross S."/>
            <person name="Mandapat C."/>
            <person name="Jackson L."/>
            <person name="Mathew T."/>
            <person name="Pu L."/>
            <person name="Thornton R."/>
            <person name="Saada N."/>
            <person name="Wilczek-Boney K.B."/>
            <person name="Lee S."/>
            <person name="Kovar C."/>
            <person name="Wu Y."/>
            <person name="Scherer S.E."/>
            <person name="Worley K.C."/>
            <person name="Muzny D.M."/>
            <person name="Gibbs R."/>
        </authorList>
    </citation>
    <scope>NUCLEOTIDE SEQUENCE</scope>
    <source>
        <strain evidence="3">Brora</strain>
    </source>
</reference>
<dbReference type="eggNOG" id="KOG1437">
    <property type="taxonomic scope" value="Eukaryota"/>
</dbReference>
<dbReference type="PANTHER" id="PTHR10900:SF77">
    <property type="entry name" value="FI19380P1"/>
    <property type="match status" value="1"/>
</dbReference>
<dbReference type="PANTHER" id="PTHR10900">
    <property type="entry name" value="PERIOSTIN-RELATED"/>
    <property type="match status" value="1"/>
</dbReference>
<dbReference type="SMART" id="SM00554">
    <property type="entry name" value="FAS1"/>
    <property type="match status" value="4"/>
</dbReference>
<dbReference type="Gene3D" id="2.30.180.10">
    <property type="entry name" value="FAS1 domain"/>
    <property type="match status" value="4"/>
</dbReference>
<protein>
    <recommendedName>
        <fullName evidence="1">FAS1 domain-containing protein</fullName>
    </recommendedName>
</protein>
<keyword evidence="3" id="KW-1185">Reference proteome</keyword>
<dbReference type="AlphaFoldDB" id="T1JD67"/>
<evidence type="ECO:0000259" key="1">
    <source>
        <dbReference type="PROSITE" id="PS50213"/>
    </source>
</evidence>
<evidence type="ECO:0000313" key="2">
    <source>
        <dbReference type="EnsemblMetazoa" id="SMAR011743-PA"/>
    </source>
</evidence>
<feature type="domain" description="FAS1" evidence="1">
    <location>
        <begin position="443"/>
        <end position="580"/>
    </location>
</feature>
<dbReference type="Pfam" id="PF02469">
    <property type="entry name" value="Fasciclin"/>
    <property type="match status" value="4"/>
</dbReference>
<proteinExistence type="predicted"/>
<dbReference type="HOGENOM" id="CLU_017611_2_0_1"/>
<dbReference type="EMBL" id="JH432098">
    <property type="status" value="NOT_ANNOTATED_CDS"/>
    <property type="molecule type" value="Genomic_DNA"/>
</dbReference>
<feature type="domain" description="FAS1" evidence="1">
    <location>
        <begin position="161"/>
        <end position="304"/>
    </location>
</feature>
<dbReference type="Proteomes" id="UP000014500">
    <property type="component" value="Unassembled WGS sequence"/>
</dbReference>
<dbReference type="GO" id="GO:0050839">
    <property type="term" value="F:cell adhesion molecule binding"/>
    <property type="evidence" value="ECO:0007669"/>
    <property type="project" value="TreeGrafter"/>
</dbReference>
<sequence length="740" mass="84302">CVLIRSNGNVYSLYCLTDKKKKKNKGKKETSFSFPVPTVCTVGWMRHPLNRPRKFTLNDMTINGQAQRNSFRKNRNQNYRRSHEEITDKTIQHPFMEVDMPQMPRQMQEFFPNSDRINPQFTNFDQFFQHQIYWWEGDNICVDREEVDEGTSPFPFNFQSKSCIETDLAFKSGGNIFAELISYSGLVEKFEKENLTLFCPTDIALKSYHEDFENNVVVMSPIVHKRKRSVDSNDNLVLSHVVAGFMRSSDFMDEKVLLTENQNAGIRLNVYNLPNRVMTANCAKVLSANFYATNGIVHMVNSVLPPVSQPMGELLALNPQFSIFKSLLEQNHLMDLLMEDGHKTVLVPTNEAFKQLDADLQKKLLKGEGCVANILKFHILPNVVCQEILPPRARSATLLGPDVKFRVSEERLLINGVNVLTSKQQMGTNGVLYPLEGVLIPNQAKPVTSILDETQLTDLIDLLEEAKLKDKLDNMKNFTFFAPTNRAIRQAQPYLERIKRNSPDKLEEIIMYHVGYPAITMCFADNNQQIPTAVDNKNIRFNQFTSVYGLSHQITAQCAKITEMDGQMCDGVIHIIEKVLIPPEGNLAHVISSNQSFSLFRQLLQMAEFEQEIAEHGPYTILVPTDSAFYTLPEEILSEFLQDRDLAEALVRNHILPEVLCCAGVPPINYGVQENVRALSGSLHSLHRFRGSIYIGGAQVRECDMMAGNGFLPKHMMNVSLQEHYFYCNQRLGESDRIPR</sequence>
<dbReference type="GO" id="GO:0031012">
    <property type="term" value="C:extracellular matrix"/>
    <property type="evidence" value="ECO:0007669"/>
    <property type="project" value="TreeGrafter"/>
</dbReference>
<dbReference type="InterPro" id="IPR050904">
    <property type="entry name" value="Adhesion/Biosynth-related"/>
</dbReference>
<dbReference type="STRING" id="126957.T1JD67"/>
<dbReference type="PhylomeDB" id="T1JD67"/>
<dbReference type="OMA" id="CDIVAKN"/>
<feature type="domain" description="FAS1" evidence="1">
    <location>
        <begin position="308"/>
        <end position="439"/>
    </location>
</feature>
<accession>T1JD67</accession>
<dbReference type="EnsemblMetazoa" id="SMAR011743-RA">
    <property type="protein sequence ID" value="SMAR011743-PA"/>
    <property type="gene ID" value="SMAR011743"/>
</dbReference>
<dbReference type="SUPFAM" id="SSF82153">
    <property type="entry name" value="FAS1 domain"/>
    <property type="match status" value="4"/>
</dbReference>
<dbReference type="GO" id="GO:0030198">
    <property type="term" value="P:extracellular matrix organization"/>
    <property type="evidence" value="ECO:0007669"/>
    <property type="project" value="TreeGrafter"/>
</dbReference>
<feature type="domain" description="FAS1" evidence="1">
    <location>
        <begin position="584"/>
        <end position="719"/>
    </location>
</feature>
<dbReference type="InterPro" id="IPR000782">
    <property type="entry name" value="FAS1_domain"/>
</dbReference>
<evidence type="ECO:0000313" key="3">
    <source>
        <dbReference type="Proteomes" id="UP000014500"/>
    </source>
</evidence>